<organism evidence="1 2">
    <name type="scientific">Halobellus rarus</name>
    <dbReference type="NCBI Taxonomy" id="1126237"/>
    <lineage>
        <taxon>Archaea</taxon>
        <taxon>Methanobacteriati</taxon>
        <taxon>Methanobacteriota</taxon>
        <taxon>Stenosarchaea group</taxon>
        <taxon>Halobacteria</taxon>
        <taxon>Halobacteriales</taxon>
        <taxon>Haloferacaceae</taxon>
        <taxon>Halobellus</taxon>
    </lineage>
</organism>
<evidence type="ECO:0000313" key="2">
    <source>
        <dbReference type="Proteomes" id="UP001597085"/>
    </source>
</evidence>
<dbReference type="RefSeq" id="WP_256419766.1">
    <property type="nucleotide sequence ID" value="NZ_JANHDI010000001.1"/>
</dbReference>
<proteinExistence type="predicted"/>
<keyword evidence="2" id="KW-1185">Reference proteome</keyword>
<dbReference type="EMBL" id="JBHUDK010000005">
    <property type="protein sequence ID" value="MFD1598531.1"/>
    <property type="molecule type" value="Genomic_DNA"/>
</dbReference>
<reference evidence="1 2" key="1">
    <citation type="journal article" date="2019" name="Int. J. Syst. Evol. Microbiol.">
        <title>The Global Catalogue of Microorganisms (GCM) 10K type strain sequencing project: providing services to taxonomists for standard genome sequencing and annotation.</title>
        <authorList>
            <consortium name="The Broad Institute Genomics Platform"/>
            <consortium name="The Broad Institute Genome Sequencing Center for Infectious Disease"/>
            <person name="Wu L."/>
            <person name="Ma J."/>
        </authorList>
    </citation>
    <scope>NUCLEOTIDE SEQUENCE [LARGE SCALE GENOMIC DNA]</scope>
    <source>
        <strain evidence="1 2">CGMCC 1.12121</strain>
    </source>
</reference>
<name>A0ABD6CKC3_9EURY</name>
<evidence type="ECO:0000313" key="1">
    <source>
        <dbReference type="EMBL" id="MFD1598531.1"/>
    </source>
</evidence>
<protein>
    <submittedName>
        <fullName evidence="1">UPF0175 family protein</fullName>
    </submittedName>
</protein>
<dbReference type="Pfam" id="PF24001">
    <property type="entry name" value="DUF7317"/>
    <property type="match status" value="1"/>
</dbReference>
<dbReference type="InterPro" id="IPR055741">
    <property type="entry name" value="DUF7317"/>
</dbReference>
<dbReference type="Proteomes" id="UP001597085">
    <property type="component" value="Unassembled WGS sequence"/>
</dbReference>
<gene>
    <name evidence="1" type="ORF">ACFSBX_06125</name>
</gene>
<accession>A0ABD6CKC3</accession>
<sequence>MYTHGLNTAMTLYRNGTLTLSQAASRAGRSTDAFATALVRHGITVRENQMRSRTAE</sequence>
<comment type="caution">
    <text evidence="1">The sequence shown here is derived from an EMBL/GenBank/DDBJ whole genome shotgun (WGS) entry which is preliminary data.</text>
</comment>
<dbReference type="AlphaFoldDB" id="A0ABD6CKC3"/>